<organism evidence="3 4">
    <name type="scientific">Marinoscillum furvescens DSM 4134</name>
    <dbReference type="NCBI Taxonomy" id="1122208"/>
    <lineage>
        <taxon>Bacteria</taxon>
        <taxon>Pseudomonadati</taxon>
        <taxon>Bacteroidota</taxon>
        <taxon>Cytophagia</taxon>
        <taxon>Cytophagales</taxon>
        <taxon>Reichenbachiellaceae</taxon>
        <taxon>Marinoscillum</taxon>
    </lineage>
</organism>
<evidence type="ECO:0000313" key="4">
    <source>
        <dbReference type="Proteomes" id="UP000256779"/>
    </source>
</evidence>
<evidence type="ECO:0000313" key="3">
    <source>
        <dbReference type="EMBL" id="REE01628.1"/>
    </source>
</evidence>
<keyword evidence="4" id="KW-1185">Reference proteome</keyword>
<protein>
    <submittedName>
        <fullName evidence="3">DDE family transposase</fullName>
    </submittedName>
</protein>
<dbReference type="EMBL" id="QREG01000003">
    <property type="protein sequence ID" value="REE01628.1"/>
    <property type="molecule type" value="Genomic_DNA"/>
</dbReference>
<feature type="region of interest" description="Disordered" evidence="1">
    <location>
        <begin position="61"/>
        <end position="83"/>
    </location>
</feature>
<gene>
    <name evidence="3" type="ORF">C7460_103145</name>
</gene>
<accession>A0A3D9L625</accession>
<feature type="domain" description="Transposase DDE" evidence="2">
    <location>
        <begin position="32"/>
        <end position="116"/>
    </location>
</feature>
<dbReference type="Pfam" id="PF13586">
    <property type="entry name" value="DDE_Tnp_1_2"/>
    <property type="match status" value="1"/>
</dbReference>
<evidence type="ECO:0000259" key="2">
    <source>
        <dbReference type="Pfam" id="PF13586"/>
    </source>
</evidence>
<dbReference type="InterPro" id="IPR025668">
    <property type="entry name" value="Tnp_DDE_dom"/>
</dbReference>
<proteinExistence type="predicted"/>
<comment type="caution">
    <text evidence="3">The sequence shown here is derived from an EMBL/GenBank/DDBJ whole genome shotgun (WGS) entry which is preliminary data.</text>
</comment>
<dbReference type="Proteomes" id="UP000256779">
    <property type="component" value="Unassembled WGS sequence"/>
</dbReference>
<sequence length="158" mass="17757">MLISWDAFNEGSHLMEYVEKYKERFGVYPARVLADQLYCSRANRKSLKEKGIMLAAKPLGRPSSKAVGKHVRPGERNPIEGKFGQAKNGYGMSRIRARLKKTSQSWIASIILVLKLVKLAGEQPLCLTFSAMQQLRNAWISAIELTLRPLATTKPVQL</sequence>
<evidence type="ECO:0000256" key="1">
    <source>
        <dbReference type="SAM" id="MobiDB-lite"/>
    </source>
</evidence>
<reference evidence="3 4" key="1">
    <citation type="submission" date="2018-07" db="EMBL/GenBank/DDBJ databases">
        <title>Genomic Encyclopedia of Type Strains, Phase IV (KMG-IV): sequencing the most valuable type-strain genomes for metagenomic binning, comparative biology and taxonomic classification.</title>
        <authorList>
            <person name="Goeker M."/>
        </authorList>
    </citation>
    <scope>NUCLEOTIDE SEQUENCE [LARGE SCALE GENOMIC DNA]</scope>
    <source>
        <strain evidence="3 4">DSM 4134</strain>
    </source>
</reference>
<dbReference type="AlphaFoldDB" id="A0A3D9L625"/>
<name>A0A3D9L625_MARFU</name>